<dbReference type="RefSeq" id="WP_012608049.1">
    <property type="nucleotide sequence ID" value="NC_011766.1"/>
</dbReference>
<dbReference type="InterPro" id="IPR018693">
    <property type="entry name" value="DUF2192"/>
</dbReference>
<protein>
    <recommendedName>
        <fullName evidence="3">DUF2192 domain-containing protein</fullName>
    </recommendedName>
</protein>
<gene>
    <name evidence="1" type="ordered locus">DKAM_0381</name>
</gene>
<dbReference type="Pfam" id="PF09958">
    <property type="entry name" value="DUF2192"/>
    <property type="match status" value="1"/>
</dbReference>
<accession>B8D3M6</accession>
<proteinExistence type="predicted"/>
<evidence type="ECO:0000313" key="1">
    <source>
        <dbReference type="EMBL" id="ACL10707.1"/>
    </source>
</evidence>
<dbReference type="STRING" id="490899.DKAM_0381"/>
<dbReference type="AlphaFoldDB" id="B8D3M6"/>
<name>B8D3M6_DESA1</name>
<dbReference type="GeneID" id="7170635"/>
<evidence type="ECO:0000313" key="2">
    <source>
        <dbReference type="Proteomes" id="UP000006903"/>
    </source>
</evidence>
<sequence>MRQPHKKRIQVAVSILSEVAKRVNEFDRGALVDYLRKTYEKTGLSPIRGKALPPDIYDKELTTLYVIGKYGLGLAQDYPYMFSKIFYVEENLDMALDLILQGDIEGAREKIKSVSPTGVVDGNMIARLLRIPLTKFILGFMSEDGFTKILHAVYNAFPEEEKTVKSYVKFFIGLKLAEAIYRGEIRSREYKEAFKRALAIRIGFPKTTPSDEYVKAIAEAVFNISKKELGRVLRVEEEERGTGEKEDK</sequence>
<dbReference type="HOGENOM" id="CLU_093718_0_0_2"/>
<dbReference type="KEGG" id="dka:DKAM_0381"/>
<organism evidence="1 2">
    <name type="scientific">Desulfurococcus amylolyticus (strain DSM 18924 / JCM 16383 / VKM B-2413 / 1221n)</name>
    <name type="common">Desulfurococcus kamchatkensis</name>
    <dbReference type="NCBI Taxonomy" id="490899"/>
    <lineage>
        <taxon>Archaea</taxon>
        <taxon>Thermoproteota</taxon>
        <taxon>Thermoprotei</taxon>
        <taxon>Desulfurococcales</taxon>
        <taxon>Desulfurococcaceae</taxon>
        <taxon>Desulfurococcus</taxon>
    </lineage>
</organism>
<dbReference type="Proteomes" id="UP000006903">
    <property type="component" value="Chromosome"/>
</dbReference>
<dbReference type="EMBL" id="CP001140">
    <property type="protein sequence ID" value="ACL10707.1"/>
    <property type="molecule type" value="Genomic_DNA"/>
</dbReference>
<dbReference type="eggNOG" id="arCOG04166">
    <property type="taxonomic scope" value="Archaea"/>
</dbReference>
<reference evidence="1 2" key="1">
    <citation type="journal article" date="2009" name="J. Bacteriol.">
        <title>Complete genome sequence of the anaerobic, protein-degrading hyperthermophilic crenarchaeon Desulfurococcus kamchatkensis.</title>
        <authorList>
            <person name="Ravin N.V."/>
            <person name="Mardanov A.V."/>
            <person name="Beletsky A.V."/>
            <person name="Kublanov I.V."/>
            <person name="Kolganova T.V."/>
            <person name="Lebedinsky A.V."/>
            <person name="Chernyh N.A."/>
            <person name="Bonch-Osmolovskaya E.A."/>
            <person name="Skryabin K.G."/>
        </authorList>
    </citation>
    <scope>NUCLEOTIDE SEQUENCE [LARGE SCALE GENOMIC DNA]</scope>
    <source>
        <strain evidence="2">DSM 18924 / JCM 16383 / VKM B-2413 / 1221n</strain>
    </source>
</reference>
<evidence type="ECO:0008006" key="3">
    <source>
        <dbReference type="Google" id="ProtNLM"/>
    </source>
</evidence>